<comment type="caution">
    <text evidence="2">The sequence shown here is derived from an EMBL/GenBank/DDBJ whole genome shotgun (WGS) entry which is preliminary data.</text>
</comment>
<reference evidence="2 3" key="1">
    <citation type="submission" date="2024-06" db="EMBL/GenBank/DDBJ databases">
        <title>Pontibacter populi HYL7-15.</title>
        <authorList>
            <person name="Kim M.K."/>
        </authorList>
    </citation>
    <scope>NUCLEOTIDE SEQUENCE [LARGE SCALE GENOMIC DNA]</scope>
    <source>
        <strain evidence="2 3">HYL7-15</strain>
    </source>
</reference>
<dbReference type="EMBL" id="JBEOKT010000001">
    <property type="protein sequence ID" value="MER2995951.1"/>
    <property type="molecule type" value="Genomic_DNA"/>
</dbReference>
<dbReference type="RefSeq" id="WP_350409983.1">
    <property type="nucleotide sequence ID" value="NZ_JBEOKT010000001.1"/>
</dbReference>
<feature type="chain" id="PRO_5045650099" evidence="1">
    <location>
        <begin position="19"/>
        <end position="243"/>
    </location>
</feature>
<dbReference type="Proteomes" id="UP001476807">
    <property type="component" value="Unassembled WGS sequence"/>
</dbReference>
<protein>
    <submittedName>
        <fullName evidence="2">Uncharacterized protein</fullName>
    </submittedName>
</protein>
<feature type="signal peptide" evidence="1">
    <location>
        <begin position="1"/>
        <end position="18"/>
    </location>
</feature>
<evidence type="ECO:0000256" key="1">
    <source>
        <dbReference type="SAM" id="SignalP"/>
    </source>
</evidence>
<name>A0ABV1RNK9_9BACT</name>
<evidence type="ECO:0000313" key="2">
    <source>
        <dbReference type="EMBL" id="MER2995951.1"/>
    </source>
</evidence>
<sequence>MRAVLLALLIFVSYQSWSQNSKLTVFNPGPRVGDDIEISITLEKENLEAIKSKSSKSIEEFNQVQSNYYGSGTIKLSDLTNEPGLKQIGPFEFNLNGVSVKTDSILLTIYPALPGNKKDGMWVRIIDFNGDSFLIIEQRISNDWKREKGKNSTTFSHGGDDVKFAKLDEAKFEAKGLDIISSSSSSSSQIVDKDDVMGSGTVSFNIDTYQFKKTVNFNNAFKLDKKMFIDFTHNIEDVEAWIK</sequence>
<keyword evidence="3" id="KW-1185">Reference proteome</keyword>
<evidence type="ECO:0000313" key="3">
    <source>
        <dbReference type="Proteomes" id="UP001476807"/>
    </source>
</evidence>
<keyword evidence="1" id="KW-0732">Signal</keyword>
<gene>
    <name evidence="2" type="ORF">ABS362_00250</name>
</gene>
<organism evidence="2 3">
    <name type="scientific">Pontibacter populi</name>
    <dbReference type="NCBI Taxonomy" id="890055"/>
    <lineage>
        <taxon>Bacteria</taxon>
        <taxon>Pseudomonadati</taxon>
        <taxon>Bacteroidota</taxon>
        <taxon>Cytophagia</taxon>
        <taxon>Cytophagales</taxon>
        <taxon>Hymenobacteraceae</taxon>
        <taxon>Pontibacter</taxon>
    </lineage>
</organism>
<proteinExistence type="predicted"/>
<accession>A0ABV1RNK9</accession>